<sequence length="36" mass="4081">VVLFFRKVNGELGYYENGDYDQVDESKKEGEPVGSL</sequence>
<proteinExistence type="predicted"/>
<dbReference type="AlphaFoldDB" id="A0A381WLU9"/>
<dbReference type="EMBL" id="UINC01012215">
    <property type="protein sequence ID" value="SVA53464.1"/>
    <property type="molecule type" value="Genomic_DNA"/>
</dbReference>
<accession>A0A381WLU9</accession>
<feature type="non-terminal residue" evidence="1">
    <location>
        <position position="1"/>
    </location>
</feature>
<name>A0A381WLU9_9ZZZZ</name>
<reference evidence="1" key="1">
    <citation type="submission" date="2018-05" db="EMBL/GenBank/DDBJ databases">
        <authorList>
            <person name="Lanie J.A."/>
            <person name="Ng W.-L."/>
            <person name="Kazmierczak K.M."/>
            <person name="Andrzejewski T.M."/>
            <person name="Davidsen T.M."/>
            <person name="Wayne K.J."/>
            <person name="Tettelin H."/>
            <person name="Glass J.I."/>
            <person name="Rusch D."/>
            <person name="Podicherti R."/>
            <person name="Tsui H.-C.T."/>
            <person name="Winkler M.E."/>
        </authorList>
    </citation>
    <scope>NUCLEOTIDE SEQUENCE</scope>
</reference>
<evidence type="ECO:0000313" key="1">
    <source>
        <dbReference type="EMBL" id="SVA53464.1"/>
    </source>
</evidence>
<gene>
    <name evidence="1" type="ORF">METZ01_LOCUS106318</name>
</gene>
<protein>
    <submittedName>
        <fullName evidence="1">Uncharacterized protein</fullName>
    </submittedName>
</protein>
<organism evidence="1">
    <name type="scientific">marine metagenome</name>
    <dbReference type="NCBI Taxonomy" id="408172"/>
    <lineage>
        <taxon>unclassified sequences</taxon>
        <taxon>metagenomes</taxon>
        <taxon>ecological metagenomes</taxon>
    </lineage>
</organism>